<dbReference type="Proteomes" id="UP000662747">
    <property type="component" value="Chromosome"/>
</dbReference>
<dbReference type="SUPFAM" id="SSF54427">
    <property type="entry name" value="NTF2-like"/>
    <property type="match status" value="1"/>
</dbReference>
<gene>
    <name evidence="2" type="ORF">JY651_48705</name>
</gene>
<feature type="domain" description="SnoaL-like" evidence="1">
    <location>
        <begin position="3"/>
        <end position="102"/>
    </location>
</feature>
<organism evidence="2 3">
    <name type="scientific">Pyxidicoccus parkwayensis</name>
    <dbReference type="NCBI Taxonomy" id="2813578"/>
    <lineage>
        <taxon>Bacteria</taxon>
        <taxon>Pseudomonadati</taxon>
        <taxon>Myxococcota</taxon>
        <taxon>Myxococcia</taxon>
        <taxon>Myxococcales</taxon>
        <taxon>Cystobacterineae</taxon>
        <taxon>Myxococcaceae</taxon>
        <taxon>Pyxidicoccus</taxon>
    </lineage>
</organism>
<dbReference type="InterPro" id="IPR032710">
    <property type="entry name" value="NTF2-like_dom_sf"/>
</dbReference>
<keyword evidence="3" id="KW-1185">Reference proteome</keyword>
<dbReference type="Gene3D" id="3.10.450.50">
    <property type="match status" value="1"/>
</dbReference>
<evidence type="ECO:0000259" key="1">
    <source>
        <dbReference type="Pfam" id="PF12680"/>
    </source>
</evidence>
<accession>A0ABX7NWT4</accession>
<dbReference type="RefSeq" id="WP_206724472.1">
    <property type="nucleotide sequence ID" value="NZ_CP071090.1"/>
</dbReference>
<protein>
    <submittedName>
        <fullName evidence="2">Nuclear transport factor 2 family protein</fullName>
    </submittedName>
</protein>
<name>A0ABX7NWT4_9BACT</name>
<dbReference type="InterPro" id="IPR037401">
    <property type="entry name" value="SnoaL-like"/>
</dbReference>
<sequence>MIDRYYECVNAGDWDGWLKLFDEHFVMDEQLAGHLEGLEALRAAVAGLKQVYSRFQNKPRHVVIQGNQACVVSHLSAVSASGVPIEAEVANYFCVQDGRITYLANFHDTHPFAPILAPQSR</sequence>
<proteinExistence type="predicted"/>
<evidence type="ECO:0000313" key="2">
    <source>
        <dbReference type="EMBL" id="QSQ22896.1"/>
    </source>
</evidence>
<dbReference type="CDD" id="cd00531">
    <property type="entry name" value="NTF2_like"/>
    <property type="match status" value="1"/>
</dbReference>
<dbReference type="Pfam" id="PF12680">
    <property type="entry name" value="SnoaL_2"/>
    <property type="match status" value="1"/>
</dbReference>
<reference evidence="2 3" key="1">
    <citation type="submission" date="2021-02" db="EMBL/GenBank/DDBJ databases">
        <title>De Novo genome assembly of isolated myxobacteria.</title>
        <authorList>
            <person name="Stevens D.C."/>
        </authorList>
    </citation>
    <scope>NUCLEOTIDE SEQUENCE [LARGE SCALE GENOMIC DNA]</scope>
    <source>
        <strain evidence="3">SCPEA02</strain>
    </source>
</reference>
<dbReference type="EMBL" id="CP071090">
    <property type="protein sequence ID" value="QSQ22896.1"/>
    <property type="molecule type" value="Genomic_DNA"/>
</dbReference>
<evidence type="ECO:0000313" key="3">
    <source>
        <dbReference type="Proteomes" id="UP000662747"/>
    </source>
</evidence>